<comment type="subcellular location">
    <subcellularLocation>
        <location evidence="1">Membrane</location>
    </subcellularLocation>
</comment>
<dbReference type="InterPro" id="IPR000184">
    <property type="entry name" value="Bac_surfAg_D15"/>
</dbReference>
<reference evidence="6" key="1">
    <citation type="submission" date="2019-02" db="EMBL/GenBank/DDBJ databases">
        <authorList>
            <person name="Li S.-H."/>
        </authorList>
    </citation>
    <scope>NUCLEOTIDE SEQUENCE</scope>
    <source>
        <strain evidence="6">IMCC14734</strain>
    </source>
</reference>
<proteinExistence type="predicted"/>
<feature type="domain" description="TamA POTRA" evidence="5">
    <location>
        <begin position="2"/>
        <end position="65"/>
    </location>
</feature>
<dbReference type="Gene3D" id="3.10.20.310">
    <property type="entry name" value="membrane protein fhac"/>
    <property type="match status" value="3"/>
</dbReference>
<dbReference type="RefSeq" id="WP_279243558.1">
    <property type="nucleotide sequence ID" value="NZ_SHNN01000001.1"/>
</dbReference>
<organism evidence="6 7">
    <name type="scientific">Candidatus Litorirhabdus singularis</name>
    <dbReference type="NCBI Taxonomy" id="2518993"/>
    <lineage>
        <taxon>Bacteria</taxon>
        <taxon>Pseudomonadati</taxon>
        <taxon>Pseudomonadota</taxon>
        <taxon>Gammaproteobacteria</taxon>
        <taxon>Cellvibrionales</taxon>
        <taxon>Halieaceae</taxon>
        <taxon>Candidatus Litorirhabdus</taxon>
    </lineage>
</organism>
<protein>
    <submittedName>
        <fullName evidence="6">Outer membrane protein assembly factor</fullName>
    </submittedName>
</protein>
<dbReference type="InterPro" id="IPR035243">
    <property type="entry name" value="TamA_POTRA_Dom_1"/>
</dbReference>
<dbReference type="Gene3D" id="2.40.160.50">
    <property type="entry name" value="membrane protein fhac: a member of the omp85/tpsb transporter family"/>
    <property type="match status" value="1"/>
</dbReference>
<sequence length="540" mass="59724">MAVEGAPQALAENISATLAGITATDLAGGHYRVRIRKMVEDAAQALGYYHSTHDLQVHEGTLRVVVQAGEPLYWAAPRLQLTGEGAEDPVILKLLTEHPFLDVTALNHGVYEAYKEQLVRTAQQQGYPLAELTRQVLLVDPNAGTAQVELSADTGDRFRLGGVEFVGTRIDHDVIYKLLNMEAGGWYQPNMLRDLQYQLLDTGYFVSADVRVASDIDSRTMLLRAYLQDEPKDRYTIGLGVATDTGTQVVFNWDKPIVNGRGHGLSLNSKLSKPVQNISTRYTIPWDHPREEYLEWVVAWQRKDNEDTLSSLTKTGVIWQHDLRTSKRSLGVNLEYEVYEQGSASEKSTTYILPLATWTRLVLPADEGNGYRYGINLLGSAEALGSDTDFLRGSVNGAYLYRLSKRHSLLGRAEVGKIFAAELSQVPASKRFFAGGQGSIRGFSFESISPRDPQGALTGADKLITSTLEYQYDFKPNWAIVGFVDSGKAFIYDDEPLRTGAGLGVRWKTPVGAVGIDIAVPVDDPEYDGFQLHFYLGPLI</sequence>
<name>A0ABT3TB90_9GAMM</name>
<evidence type="ECO:0000259" key="5">
    <source>
        <dbReference type="Pfam" id="PF17243"/>
    </source>
</evidence>
<feature type="domain" description="Bacterial surface antigen (D15)" evidence="3">
    <location>
        <begin position="370"/>
        <end position="537"/>
    </location>
</feature>
<keyword evidence="7" id="KW-1185">Reference proteome</keyword>
<dbReference type="Pfam" id="PF07244">
    <property type="entry name" value="POTRA"/>
    <property type="match status" value="1"/>
</dbReference>
<gene>
    <name evidence="6" type="ORF">EYC98_01635</name>
</gene>
<dbReference type="EMBL" id="SHNN01000001">
    <property type="protein sequence ID" value="MCX2979558.1"/>
    <property type="molecule type" value="Genomic_DNA"/>
</dbReference>
<comment type="caution">
    <text evidence="6">The sequence shown here is derived from an EMBL/GenBank/DDBJ whole genome shotgun (WGS) entry which is preliminary data.</text>
</comment>
<dbReference type="Pfam" id="PF17243">
    <property type="entry name" value="POTRA_TamA_1"/>
    <property type="match status" value="1"/>
</dbReference>
<evidence type="ECO:0000259" key="4">
    <source>
        <dbReference type="Pfam" id="PF07244"/>
    </source>
</evidence>
<evidence type="ECO:0000313" key="7">
    <source>
        <dbReference type="Proteomes" id="UP001143362"/>
    </source>
</evidence>
<evidence type="ECO:0000313" key="6">
    <source>
        <dbReference type="EMBL" id="MCX2979558.1"/>
    </source>
</evidence>
<dbReference type="Proteomes" id="UP001143362">
    <property type="component" value="Unassembled WGS sequence"/>
</dbReference>
<evidence type="ECO:0000256" key="2">
    <source>
        <dbReference type="ARBA" id="ARBA00023136"/>
    </source>
</evidence>
<evidence type="ECO:0000259" key="3">
    <source>
        <dbReference type="Pfam" id="PF01103"/>
    </source>
</evidence>
<accession>A0ABT3TB90</accession>
<dbReference type="InterPro" id="IPR010827">
    <property type="entry name" value="BamA/TamA_POTRA"/>
</dbReference>
<evidence type="ECO:0000256" key="1">
    <source>
        <dbReference type="ARBA" id="ARBA00004370"/>
    </source>
</evidence>
<dbReference type="Pfam" id="PF01103">
    <property type="entry name" value="Omp85"/>
    <property type="match status" value="1"/>
</dbReference>
<feature type="domain" description="POTRA" evidence="4">
    <location>
        <begin position="159"/>
        <end position="214"/>
    </location>
</feature>
<keyword evidence="2" id="KW-0472">Membrane</keyword>